<name>A0A0C3AFW2_PILCF</name>
<dbReference type="AlphaFoldDB" id="A0A0C3AFW2"/>
<sequence>MDATLLLPHSKSSRCHSNHKRPRTQLYGYVLTDEWLMDYATKYQLGGPHNQNDAVAKVLRKIICTAGLSKVFTVIWDGNPPVCQALALAVEVRVAPKDCIDRVKEVLEHADDPSWYMAI</sequence>
<reference evidence="2" key="2">
    <citation type="submission" date="2015-01" db="EMBL/GenBank/DDBJ databases">
        <title>Evolutionary Origins and Diversification of the Mycorrhizal Mutualists.</title>
        <authorList>
            <consortium name="DOE Joint Genome Institute"/>
            <consortium name="Mycorrhizal Genomics Consortium"/>
            <person name="Kohler A."/>
            <person name="Kuo A."/>
            <person name="Nagy L.G."/>
            <person name="Floudas D."/>
            <person name="Copeland A."/>
            <person name="Barry K.W."/>
            <person name="Cichocki N."/>
            <person name="Veneault-Fourrey C."/>
            <person name="LaButti K."/>
            <person name="Lindquist E.A."/>
            <person name="Lipzen A."/>
            <person name="Lundell T."/>
            <person name="Morin E."/>
            <person name="Murat C."/>
            <person name="Riley R."/>
            <person name="Ohm R."/>
            <person name="Sun H."/>
            <person name="Tunlid A."/>
            <person name="Henrissat B."/>
            <person name="Grigoriev I.V."/>
            <person name="Hibbett D.S."/>
            <person name="Martin F."/>
        </authorList>
    </citation>
    <scope>NUCLEOTIDE SEQUENCE [LARGE SCALE GENOMIC DNA]</scope>
    <source>
        <strain evidence="2">F 1598</strain>
    </source>
</reference>
<protein>
    <submittedName>
        <fullName evidence="1">Uncharacterized protein</fullName>
    </submittedName>
</protein>
<dbReference type="OrthoDB" id="2976172at2759"/>
<dbReference type="HOGENOM" id="CLU_2062375_0_0_1"/>
<reference evidence="1 2" key="1">
    <citation type="submission" date="2014-04" db="EMBL/GenBank/DDBJ databases">
        <authorList>
            <consortium name="DOE Joint Genome Institute"/>
            <person name="Kuo A."/>
            <person name="Tarkka M."/>
            <person name="Buscot F."/>
            <person name="Kohler A."/>
            <person name="Nagy L.G."/>
            <person name="Floudas D."/>
            <person name="Copeland A."/>
            <person name="Barry K.W."/>
            <person name="Cichocki N."/>
            <person name="Veneault-Fourrey C."/>
            <person name="LaButti K."/>
            <person name="Lindquist E.A."/>
            <person name="Lipzen A."/>
            <person name="Lundell T."/>
            <person name="Morin E."/>
            <person name="Murat C."/>
            <person name="Sun H."/>
            <person name="Tunlid A."/>
            <person name="Henrissat B."/>
            <person name="Grigoriev I.V."/>
            <person name="Hibbett D.S."/>
            <person name="Martin F."/>
            <person name="Nordberg H.P."/>
            <person name="Cantor M.N."/>
            <person name="Hua S.X."/>
        </authorList>
    </citation>
    <scope>NUCLEOTIDE SEQUENCE [LARGE SCALE GENOMIC DNA]</scope>
    <source>
        <strain evidence="1 2">F 1598</strain>
    </source>
</reference>
<dbReference type="Proteomes" id="UP000054166">
    <property type="component" value="Unassembled WGS sequence"/>
</dbReference>
<evidence type="ECO:0000313" key="1">
    <source>
        <dbReference type="EMBL" id="KIM72693.1"/>
    </source>
</evidence>
<organism evidence="1 2">
    <name type="scientific">Piloderma croceum (strain F 1598)</name>
    <dbReference type="NCBI Taxonomy" id="765440"/>
    <lineage>
        <taxon>Eukaryota</taxon>
        <taxon>Fungi</taxon>
        <taxon>Dikarya</taxon>
        <taxon>Basidiomycota</taxon>
        <taxon>Agaricomycotina</taxon>
        <taxon>Agaricomycetes</taxon>
        <taxon>Agaricomycetidae</taxon>
        <taxon>Atheliales</taxon>
        <taxon>Atheliaceae</taxon>
        <taxon>Piloderma</taxon>
    </lineage>
</organism>
<dbReference type="EMBL" id="KN833112">
    <property type="protein sequence ID" value="KIM72693.1"/>
    <property type="molecule type" value="Genomic_DNA"/>
</dbReference>
<accession>A0A0C3AFW2</accession>
<gene>
    <name evidence="1" type="ORF">PILCRDRAFT_829618</name>
</gene>
<evidence type="ECO:0000313" key="2">
    <source>
        <dbReference type="Proteomes" id="UP000054166"/>
    </source>
</evidence>
<dbReference type="InParanoid" id="A0A0C3AFW2"/>
<proteinExistence type="predicted"/>
<keyword evidence="2" id="KW-1185">Reference proteome</keyword>